<protein>
    <submittedName>
        <fullName evidence="1">Uncharacterized protein</fullName>
    </submittedName>
</protein>
<accession>A0A834AZB4</accession>
<proteinExistence type="predicted"/>
<reference evidence="1 2" key="1">
    <citation type="journal article" date="2020" name="Nature">
        <title>Six reference-quality genomes reveal evolution of bat adaptations.</title>
        <authorList>
            <person name="Jebb D."/>
            <person name="Huang Z."/>
            <person name="Pippel M."/>
            <person name="Hughes G.M."/>
            <person name="Lavrichenko K."/>
            <person name="Devanna P."/>
            <person name="Winkler S."/>
            <person name="Jermiin L.S."/>
            <person name="Skirmuntt E.C."/>
            <person name="Katzourakis A."/>
            <person name="Burkitt-Gray L."/>
            <person name="Ray D.A."/>
            <person name="Sullivan K.A.M."/>
            <person name="Roscito J.G."/>
            <person name="Kirilenko B.M."/>
            <person name="Davalos L.M."/>
            <person name="Corthals A.P."/>
            <person name="Power M.L."/>
            <person name="Jones G."/>
            <person name="Ransome R.D."/>
            <person name="Dechmann D.K.N."/>
            <person name="Locatelli A.G."/>
            <person name="Puechmaille S.J."/>
            <person name="Fedrigo O."/>
            <person name="Jarvis E.D."/>
            <person name="Hiller M."/>
            <person name="Vernes S.C."/>
            <person name="Myers E.W."/>
            <person name="Teeling E.C."/>
        </authorList>
    </citation>
    <scope>NUCLEOTIDE SEQUENCE [LARGE SCALE GENOMIC DNA]</scope>
    <source>
        <strain evidence="1">Bat1K_MPI-CBG_1</strain>
    </source>
</reference>
<comment type="caution">
    <text evidence="1">The sequence shown here is derived from an EMBL/GenBank/DDBJ whole genome shotgun (WGS) entry which is preliminary data.</text>
</comment>
<organism evidence="1 2">
    <name type="scientific">Phyllostomus discolor</name>
    <name type="common">pale spear-nosed bat</name>
    <dbReference type="NCBI Taxonomy" id="89673"/>
    <lineage>
        <taxon>Eukaryota</taxon>
        <taxon>Metazoa</taxon>
        <taxon>Chordata</taxon>
        <taxon>Craniata</taxon>
        <taxon>Vertebrata</taxon>
        <taxon>Euteleostomi</taxon>
        <taxon>Mammalia</taxon>
        <taxon>Eutheria</taxon>
        <taxon>Laurasiatheria</taxon>
        <taxon>Chiroptera</taxon>
        <taxon>Yangochiroptera</taxon>
        <taxon>Phyllostomidae</taxon>
        <taxon>Phyllostominae</taxon>
        <taxon>Phyllostomus</taxon>
    </lineage>
</organism>
<dbReference type="Proteomes" id="UP000664940">
    <property type="component" value="Unassembled WGS sequence"/>
</dbReference>
<name>A0A834AZB4_9CHIR</name>
<evidence type="ECO:0000313" key="1">
    <source>
        <dbReference type="EMBL" id="KAF6120073.1"/>
    </source>
</evidence>
<gene>
    <name evidence="1" type="ORF">HJG60_010399</name>
</gene>
<dbReference type="EMBL" id="JABVXQ010000003">
    <property type="protein sequence ID" value="KAF6120073.1"/>
    <property type="molecule type" value="Genomic_DNA"/>
</dbReference>
<dbReference type="AlphaFoldDB" id="A0A834AZB4"/>
<evidence type="ECO:0000313" key="2">
    <source>
        <dbReference type="Proteomes" id="UP000664940"/>
    </source>
</evidence>
<sequence length="130" mass="14617">MFMHGLLLKRRICQKSSLIQISPLPQPKIGYREITRPRFVKPHECSQYLYFNENNHRIYSLVATFIYFSYQNTVAGGGQWIECRPAKQRVAGLIPSQGTGLGCGPGPQWGACVGKPHIVVSFPPFSLQPL</sequence>